<evidence type="ECO:0000313" key="5">
    <source>
        <dbReference type="Proteomes" id="UP000626092"/>
    </source>
</evidence>
<dbReference type="Pfam" id="PF14111">
    <property type="entry name" value="DUF4283"/>
    <property type="match status" value="1"/>
</dbReference>
<feature type="coiled-coil region" evidence="1">
    <location>
        <begin position="36"/>
        <end position="63"/>
    </location>
</feature>
<comment type="caution">
    <text evidence="4">The sequence shown here is derived from an EMBL/GenBank/DDBJ whole genome shotgun (WGS) entry which is preliminary data.</text>
</comment>
<evidence type="ECO:0000313" key="4">
    <source>
        <dbReference type="EMBL" id="KAF7150685.1"/>
    </source>
</evidence>
<name>A0A834LSL2_RHOSS</name>
<feature type="region of interest" description="Disordered" evidence="2">
    <location>
        <begin position="469"/>
        <end position="489"/>
    </location>
</feature>
<proteinExistence type="predicted"/>
<organism evidence="4 5">
    <name type="scientific">Rhododendron simsii</name>
    <name type="common">Sims's rhododendron</name>
    <dbReference type="NCBI Taxonomy" id="118357"/>
    <lineage>
        <taxon>Eukaryota</taxon>
        <taxon>Viridiplantae</taxon>
        <taxon>Streptophyta</taxon>
        <taxon>Embryophyta</taxon>
        <taxon>Tracheophyta</taxon>
        <taxon>Spermatophyta</taxon>
        <taxon>Magnoliopsida</taxon>
        <taxon>eudicotyledons</taxon>
        <taxon>Gunneridae</taxon>
        <taxon>Pentapetalae</taxon>
        <taxon>asterids</taxon>
        <taxon>Ericales</taxon>
        <taxon>Ericaceae</taxon>
        <taxon>Ericoideae</taxon>
        <taxon>Rhodoreae</taxon>
        <taxon>Rhododendron</taxon>
    </lineage>
</organism>
<reference evidence="4" key="1">
    <citation type="submission" date="2019-11" db="EMBL/GenBank/DDBJ databases">
        <authorList>
            <person name="Liu Y."/>
            <person name="Hou J."/>
            <person name="Li T.-Q."/>
            <person name="Guan C.-H."/>
            <person name="Wu X."/>
            <person name="Wu H.-Z."/>
            <person name="Ling F."/>
            <person name="Zhang R."/>
            <person name="Shi X.-G."/>
            <person name="Ren J.-P."/>
            <person name="Chen E.-F."/>
            <person name="Sun J.-M."/>
        </authorList>
    </citation>
    <scope>NUCLEOTIDE SEQUENCE</scope>
    <source>
        <strain evidence="4">Adult_tree_wgs_1</strain>
        <tissue evidence="4">Leaves</tissue>
    </source>
</reference>
<dbReference type="AlphaFoldDB" id="A0A834LSL2"/>
<dbReference type="Proteomes" id="UP000626092">
    <property type="component" value="Unassembled WGS sequence"/>
</dbReference>
<dbReference type="PANTHER" id="PTHR31286">
    <property type="entry name" value="GLYCINE-RICH CELL WALL STRUCTURAL PROTEIN 1.8-LIKE"/>
    <property type="match status" value="1"/>
</dbReference>
<evidence type="ECO:0000259" key="3">
    <source>
        <dbReference type="Pfam" id="PF14111"/>
    </source>
</evidence>
<keyword evidence="1" id="KW-0175">Coiled coil</keyword>
<feature type="domain" description="DUF4283" evidence="3">
    <location>
        <begin position="118"/>
        <end position="199"/>
    </location>
</feature>
<protein>
    <recommendedName>
        <fullName evidence="3">DUF4283 domain-containing protein</fullName>
    </recommendedName>
</protein>
<feature type="compositionally biased region" description="Basic residues" evidence="2">
    <location>
        <begin position="479"/>
        <end position="489"/>
    </location>
</feature>
<dbReference type="OrthoDB" id="1939300at2759"/>
<dbReference type="PANTHER" id="PTHR31286:SF99">
    <property type="entry name" value="DUF4283 DOMAIN-CONTAINING PROTEIN"/>
    <property type="match status" value="1"/>
</dbReference>
<dbReference type="EMBL" id="WJXA01000002">
    <property type="protein sequence ID" value="KAF7150685.1"/>
    <property type="molecule type" value="Genomic_DNA"/>
</dbReference>
<accession>A0A834LSL2</accession>
<evidence type="ECO:0000256" key="1">
    <source>
        <dbReference type="SAM" id="Coils"/>
    </source>
</evidence>
<gene>
    <name evidence="4" type="ORF">RHSIM_Rhsim02G0109600</name>
</gene>
<evidence type="ECO:0000256" key="2">
    <source>
        <dbReference type="SAM" id="MobiDB-lite"/>
    </source>
</evidence>
<keyword evidence="5" id="KW-1185">Reference proteome</keyword>
<dbReference type="InterPro" id="IPR025558">
    <property type="entry name" value="DUF4283"/>
</dbReference>
<dbReference type="InterPro" id="IPR040256">
    <property type="entry name" value="At4g02000-like"/>
</dbReference>
<sequence>MGFAFLGKSGHVGVITVPNNVHLEKQEGDTPTVTQIKGLSKEIIALRKELDAKNNLIESLQVQGNSTHGGLNSGVSWKDKVVPPGESHSRMNLHYFPPEVDGENIRVSTPKHVEVHGSEKWRDCIVGHFVDKKLPFLSVKSIACRIWEKYGIKDVLCNEKGFFFFLFGAEGAYRKISEVGAWHFAGRLMVLLEWHSELDYEKEGMNKLPLWIQLHNVPLQYWTEEGLSYLASAIGKPMYADEMVEATSRISYARICVEVDVQSILPHSIDLITSSGRLVKINVKYPWRPLKCVSCKVFGHTDCSQQVKDPLPVDTVVRAQVPMKPKVWVVKSGRPEVGISVVPKSSGVLVASKVPEVDVPCANQFLTLQNMEVLVSEVDSTKQGLPVDLGSFSTGIGGNLVTNTSSYERQSPAPPSLVDEQTLKALGSSRFGKGTAVPVDFDFLPDGLGIGIKDPDAVFKALNVMGSLTKASGGNNPGARKRGRKPKKR</sequence>